<dbReference type="Pfam" id="PF00905">
    <property type="entry name" value="Transpeptidase"/>
    <property type="match status" value="1"/>
</dbReference>
<dbReference type="RefSeq" id="WP_374978381.1">
    <property type="nucleotide sequence ID" value="NZ_JAROBZ020000001.1"/>
</dbReference>
<dbReference type="Proteomes" id="UP001241748">
    <property type="component" value="Unassembled WGS sequence"/>
</dbReference>
<feature type="domain" description="Penicillin-binding protein transpeptidase" evidence="1">
    <location>
        <begin position="3"/>
        <end position="121"/>
    </location>
</feature>
<protein>
    <submittedName>
        <fullName evidence="2">Penicillin-binding transpeptidase domain-containing protein</fullName>
    </submittedName>
</protein>
<dbReference type="PANTHER" id="PTHR30627:SF2">
    <property type="entry name" value="PEPTIDOGLYCAN D,D-TRANSPEPTIDASE MRDA"/>
    <property type="match status" value="1"/>
</dbReference>
<evidence type="ECO:0000259" key="1">
    <source>
        <dbReference type="Pfam" id="PF00905"/>
    </source>
</evidence>
<dbReference type="InterPro" id="IPR050515">
    <property type="entry name" value="Beta-lactam/transpept"/>
</dbReference>
<accession>A0ABV4YTV9</accession>
<dbReference type="InterPro" id="IPR001460">
    <property type="entry name" value="PCN-bd_Tpept"/>
</dbReference>
<sequence length="125" mass="13517">MKVSTIANDGKRVQPHFLKEVLEPSNDSGKSGEVIEEFQTNELNTVDMDLSYIERVQEGFHLVMSGKQGTATSVFKGTAYNPAGKTGTAQVSDGSGGYNYNLTLIGYAPYDNPEVAISVVVLLRI</sequence>
<organism evidence="2 3">
    <name type="scientific">Neobacillus driksii</name>
    <dbReference type="NCBI Taxonomy" id="3035913"/>
    <lineage>
        <taxon>Bacteria</taxon>
        <taxon>Bacillati</taxon>
        <taxon>Bacillota</taxon>
        <taxon>Bacilli</taxon>
        <taxon>Bacillales</taxon>
        <taxon>Bacillaceae</taxon>
        <taxon>Neobacillus</taxon>
    </lineage>
</organism>
<proteinExistence type="predicted"/>
<name>A0ABV4YTV9_9BACI</name>
<dbReference type="InterPro" id="IPR012338">
    <property type="entry name" value="Beta-lactam/transpept-like"/>
</dbReference>
<keyword evidence="3" id="KW-1185">Reference proteome</keyword>
<evidence type="ECO:0000313" key="2">
    <source>
        <dbReference type="EMBL" id="MFB3168290.1"/>
    </source>
</evidence>
<dbReference type="SUPFAM" id="SSF56601">
    <property type="entry name" value="beta-lactamase/transpeptidase-like"/>
    <property type="match status" value="1"/>
</dbReference>
<evidence type="ECO:0000313" key="3">
    <source>
        <dbReference type="Proteomes" id="UP001241748"/>
    </source>
</evidence>
<comment type="caution">
    <text evidence="2">The sequence shown here is derived from an EMBL/GenBank/DDBJ whole genome shotgun (WGS) entry which is preliminary data.</text>
</comment>
<dbReference type="Gene3D" id="3.40.710.10">
    <property type="entry name" value="DD-peptidase/beta-lactamase superfamily"/>
    <property type="match status" value="1"/>
</dbReference>
<reference evidence="2 3" key="1">
    <citation type="submission" date="2024-05" db="EMBL/GenBank/DDBJ databases">
        <authorList>
            <person name="Venkateswaran K."/>
        </authorList>
    </citation>
    <scope>NUCLEOTIDE SEQUENCE [LARGE SCALE GENOMIC DNA]</scope>
    <source>
        <strain evidence="2 3">179-C4-2-HS</strain>
    </source>
</reference>
<dbReference type="PANTHER" id="PTHR30627">
    <property type="entry name" value="PEPTIDOGLYCAN D,D-TRANSPEPTIDASE"/>
    <property type="match status" value="1"/>
</dbReference>
<dbReference type="EMBL" id="JAROBZ020000001">
    <property type="protein sequence ID" value="MFB3168290.1"/>
    <property type="molecule type" value="Genomic_DNA"/>
</dbReference>
<gene>
    <name evidence="2" type="ORF">P5G62_014325</name>
</gene>